<evidence type="ECO:0000256" key="4">
    <source>
        <dbReference type="ARBA" id="ARBA00023027"/>
    </source>
</evidence>
<evidence type="ECO:0000256" key="5">
    <source>
        <dbReference type="RuleBase" id="RU003719"/>
    </source>
</evidence>
<evidence type="ECO:0000313" key="8">
    <source>
        <dbReference type="EMBL" id="APF40742.1"/>
    </source>
</evidence>
<evidence type="ECO:0000259" key="6">
    <source>
        <dbReference type="Pfam" id="PF00389"/>
    </source>
</evidence>
<evidence type="ECO:0000256" key="2">
    <source>
        <dbReference type="ARBA" id="ARBA00022857"/>
    </source>
</evidence>
<protein>
    <submittedName>
        <fullName evidence="8">Hydroxyacid dehydrogenase</fullName>
    </submittedName>
</protein>
<keyword evidence="2" id="KW-0521">NADP</keyword>
<dbReference type="CDD" id="cd12156">
    <property type="entry name" value="HPPR"/>
    <property type="match status" value="1"/>
</dbReference>
<accession>A0A1L2ZNV7</accession>
<reference evidence="8 9" key="1">
    <citation type="submission" date="2016-11" db="EMBL/GenBank/DDBJ databases">
        <title>Genome sequencing of Zhihengliuella aestuarii B18 antagonistic to Plasmodiophora brassicae.</title>
        <authorList>
            <person name="Luo Y."/>
        </authorList>
    </citation>
    <scope>NUCLEOTIDE SEQUENCE [LARGE SCALE GENOMIC DNA]</scope>
    <source>
        <strain evidence="8 9">B18</strain>
    </source>
</reference>
<dbReference type="RefSeq" id="WP_071894218.1">
    <property type="nucleotide sequence ID" value="NZ_CP018135.1"/>
</dbReference>
<dbReference type="Proteomes" id="UP000183530">
    <property type="component" value="Chromosome"/>
</dbReference>
<dbReference type="SUPFAM" id="SSF51735">
    <property type="entry name" value="NAD(P)-binding Rossmann-fold domains"/>
    <property type="match status" value="1"/>
</dbReference>
<dbReference type="STRING" id="556325.BHE16_06655"/>
<dbReference type="InterPro" id="IPR036291">
    <property type="entry name" value="NAD(P)-bd_dom_sf"/>
</dbReference>
<dbReference type="Pfam" id="PF02826">
    <property type="entry name" value="2-Hacid_dh_C"/>
    <property type="match status" value="1"/>
</dbReference>
<dbReference type="PANTHER" id="PTHR10996:SF178">
    <property type="entry name" value="2-HYDROXYACID DEHYDROGENASE YGL185C-RELATED"/>
    <property type="match status" value="1"/>
</dbReference>
<gene>
    <name evidence="8" type="ORF">BHE16_06655</name>
</gene>
<dbReference type="InterPro" id="IPR029752">
    <property type="entry name" value="D-isomer_DH_CS1"/>
</dbReference>
<dbReference type="GO" id="GO:0051287">
    <property type="term" value="F:NAD binding"/>
    <property type="evidence" value="ECO:0007669"/>
    <property type="project" value="InterPro"/>
</dbReference>
<dbReference type="EMBL" id="CP018135">
    <property type="protein sequence ID" value="APF40742.1"/>
    <property type="molecule type" value="Genomic_DNA"/>
</dbReference>
<dbReference type="GO" id="GO:0016618">
    <property type="term" value="F:hydroxypyruvate reductase [NAD(P)H] activity"/>
    <property type="evidence" value="ECO:0007669"/>
    <property type="project" value="TreeGrafter"/>
</dbReference>
<evidence type="ECO:0000313" key="9">
    <source>
        <dbReference type="Proteomes" id="UP000183530"/>
    </source>
</evidence>
<organism evidence="8 9">
    <name type="scientific">Neomicrococcus aestuarii</name>
    <dbReference type="NCBI Taxonomy" id="556325"/>
    <lineage>
        <taxon>Bacteria</taxon>
        <taxon>Bacillati</taxon>
        <taxon>Actinomycetota</taxon>
        <taxon>Actinomycetes</taxon>
        <taxon>Micrococcales</taxon>
        <taxon>Micrococcaceae</taxon>
        <taxon>Neomicrococcus</taxon>
    </lineage>
</organism>
<dbReference type="OrthoDB" id="117809at2"/>
<evidence type="ECO:0000256" key="1">
    <source>
        <dbReference type="ARBA" id="ARBA00005854"/>
    </source>
</evidence>
<dbReference type="InterPro" id="IPR006140">
    <property type="entry name" value="D-isomer_DH_NAD-bd"/>
</dbReference>
<feature type="domain" description="D-isomer specific 2-hydroxyacid dehydrogenase NAD-binding" evidence="7">
    <location>
        <begin position="122"/>
        <end position="295"/>
    </location>
</feature>
<keyword evidence="3 5" id="KW-0560">Oxidoreductase</keyword>
<name>A0A1L2ZNV7_9MICC</name>
<dbReference type="PANTHER" id="PTHR10996">
    <property type="entry name" value="2-HYDROXYACID DEHYDROGENASE-RELATED"/>
    <property type="match status" value="1"/>
</dbReference>
<feature type="domain" description="D-isomer specific 2-hydroxyacid dehydrogenase catalytic" evidence="6">
    <location>
        <begin position="20"/>
        <end position="324"/>
    </location>
</feature>
<dbReference type="GO" id="GO:0005829">
    <property type="term" value="C:cytosol"/>
    <property type="evidence" value="ECO:0007669"/>
    <property type="project" value="TreeGrafter"/>
</dbReference>
<dbReference type="InterPro" id="IPR050223">
    <property type="entry name" value="D-isomer_2-hydroxyacid_DH"/>
</dbReference>
<dbReference type="AlphaFoldDB" id="A0A1L2ZNV7"/>
<keyword evidence="4" id="KW-0520">NAD</keyword>
<dbReference type="Gene3D" id="3.40.50.720">
    <property type="entry name" value="NAD(P)-binding Rossmann-like Domain"/>
    <property type="match status" value="2"/>
</dbReference>
<sequence length="327" mass="34274">MTATESTTAHTAISGSNILLVSDPHPQVSTALKDDYSAYVLPTDPAERESFLAEHGADIRVAVCSAMAGVGTELMQALPNLEAVMNFGVGYDSTDVAQAAERGIVVSNTPDVLNECVADSALALYLDALRQVSAADRYVRAGKWESEGSYPLTTRASGRTVGIVGLGRIGAAIAQRLEGFGCTIEYHNRNEKPGVPYRYHSSLVDLAASVDVLVIAATGGPESRGLVGAEVLKALGSHGYLINISRGTVVDEKALIAALQNGTIAGAGLDVFENEPHVPEELRALDNVVLQPHVGSGTVETRADMASLTLENLRSYVSTGTLVTPIS</sequence>
<dbReference type="InterPro" id="IPR006139">
    <property type="entry name" value="D-isomer_2_OHA_DH_cat_dom"/>
</dbReference>
<dbReference type="GO" id="GO:0030267">
    <property type="term" value="F:glyoxylate reductase (NADPH) activity"/>
    <property type="evidence" value="ECO:0007669"/>
    <property type="project" value="TreeGrafter"/>
</dbReference>
<keyword evidence="9" id="KW-1185">Reference proteome</keyword>
<dbReference type="Pfam" id="PF00389">
    <property type="entry name" value="2-Hacid_dh"/>
    <property type="match status" value="1"/>
</dbReference>
<dbReference type="FunFam" id="3.40.50.720:FF:000213">
    <property type="entry name" value="Putative 2-hydroxyacid dehydrogenase"/>
    <property type="match status" value="1"/>
</dbReference>
<evidence type="ECO:0000256" key="3">
    <source>
        <dbReference type="ARBA" id="ARBA00023002"/>
    </source>
</evidence>
<dbReference type="PROSITE" id="PS00065">
    <property type="entry name" value="D_2_HYDROXYACID_DH_1"/>
    <property type="match status" value="1"/>
</dbReference>
<dbReference type="KEGG" id="nae:BHE16_06655"/>
<comment type="similarity">
    <text evidence="1 5">Belongs to the D-isomer specific 2-hydroxyacid dehydrogenase family.</text>
</comment>
<evidence type="ECO:0000259" key="7">
    <source>
        <dbReference type="Pfam" id="PF02826"/>
    </source>
</evidence>
<proteinExistence type="inferred from homology"/>
<dbReference type="SUPFAM" id="SSF52283">
    <property type="entry name" value="Formate/glycerate dehydrogenase catalytic domain-like"/>
    <property type="match status" value="1"/>
</dbReference>